<feature type="domain" description="Cytochrome c" evidence="11">
    <location>
        <begin position="54"/>
        <end position="187"/>
    </location>
</feature>
<dbReference type="GO" id="GO:0020037">
    <property type="term" value="F:heme binding"/>
    <property type="evidence" value="ECO:0007669"/>
    <property type="project" value="InterPro"/>
</dbReference>
<dbReference type="Pfam" id="PF03150">
    <property type="entry name" value="CCP_MauG"/>
    <property type="match status" value="1"/>
</dbReference>
<dbReference type="SUPFAM" id="SSF46626">
    <property type="entry name" value="Cytochrome c"/>
    <property type="match status" value="2"/>
</dbReference>
<dbReference type="InterPro" id="IPR009056">
    <property type="entry name" value="Cyt_c-like_dom"/>
</dbReference>
<dbReference type="GO" id="GO:0004130">
    <property type="term" value="F:cytochrome-c peroxidase activity"/>
    <property type="evidence" value="ECO:0007669"/>
    <property type="project" value="TreeGrafter"/>
</dbReference>
<feature type="binding site" description="covalent" evidence="8">
    <location>
        <position position="226"/>
    </location>
    <ligand>
        <name>heme c</name>
        <dbReference type="ChEBI" id="CHEBI:61717"/>
        <label>2</label>
    </ligand>
</feature>
<evidence type="ECO:0000256" key="6">
    <source>
        <dbReference type="ARBA" id="ARBA00023002"/>
    </source>
</evidence>
<evidence type="ECO:0000256" key="8">
    <source>
        <dbReference type="PIRSR" id="PIRSR000294-1"/>
    </source>
</evidence>
<dbReference type="PIRSF" id="PIRSF000294">
    <property type="entry name" value="Cytochrome-c_peroxidase"/>
    <property type="match status" value="1"/>
</dbReference>
<dbReference type="GO" id="GO:0046872">
    <property type="term" value="F:metal ion binding"/>
    <property type="evidence" value="ECO:0007669"/>
    <property type="project" value="UniProtKB-KW"/>
</dbReference>
<dbReference type="RefSeq" id="WP_088710813.1">
    <property type="nucleotide sequence ID" value="NZ_NFZT01000001.1"/>
</dbReference>
<keyword evidence="6" id="KW-0560">Oxidoreductase</keyword>
<proteinExistence type="predicted"/>
<name>A0A219B1D6_9SPHN</name>
<dbReference type="Gene3D" id="1.10.760.10">
    <property type="entry name" value="Cytochrome c-like domain"/>
    <property type="match status" value="2"/>
</dbReference>
<feature type="binding site" description="axial binding residue" evidence="9">
    <location>
        <position position="230"/>
    </location>
    <ligand>
        <name>heme c</name>
        <dbReference type="ChEBI" id="CHEBI:61717"/>
        <label>2</label>
    </ligand>
    <ligandPart>
        <name>Fe</name>
        <dbReference type="ChEBI" id="CHEBI:18248"/>
    </ligandPart>
</feature>
<reference evidence="13" key="1">
    <citation type="submission" date="2017-05" db="EMBL/GenBank/DDBJ databases">
        <authorList>
            <person name="Lin X."/>
        </authorList>
    </citation>
    <scope>NUCLEOTIDE SEQUENCE [LARGE SCALE GENOMIC DNA]</scope>
    <source>
        <strain evidence="13">JLT2012</strain>
    </source>
</reference>
<gene>
    <name evidence="12" type="ORF">B5C34_00090</name>
</gene>
<evidence type="ECO:0000256" key="9">
    <source>
        <dbReference type="PIRSR" id="PIRSR000294-2"/>
    </source>
</evidence>
<dbReference type="InterPro" id="IPR051395">
    <property type="entry name" value="Cytochrome_c_Peroxidase/MauG"/>
</dbReference>
<keyword evidence="5" id="KW-0574">Periplasm</keyword>
<keyword evidence="13" id="KW-1185">Reference proteome</keyword>
<dbReference type="InterPro" id="IPR036909">
    <property type="entry name" value="Cyt_c-like_dom_sf"/>
</dbReference>
<dbReference type="PANTHER" id="PTHR30600:SF10">
    <property type="entry name" value="BLL6722 PROTEIN"/>
    <property type="match status" value="1"/>
</dbReference>
<accession>A0A219B1D6</accession>
<comment type="PTM">
    <text evidence="8">Binds 2 heme groups per subunit.</text>
</comment>
<evidence type="ECO:0000256" key="2">
    <source>
        <dbReference type="ARBA" id="ARBA00022617"/>
    </source>
</evidence>
<dbReference type="PANTHER" id="PTHR30600">
    <property type="entry name" value="CYTOCHROME C PEROXIDASE-RELATED"/>
    <property type="match status" value="1"/>
</dbReference>
<feature type="binding site" description="covalent" evidence="8">
    <location>
        <position position="229"/>
    </location>
    <ligand>
        <name>heme c</name>
        <dbReference type="ChEBI" id="CHEBI:61717"/>
        <label>2</label>
    </ligand>
</feature>
<feature type="signal peptide" evidence="10">
    <location>
        <begin position="1"/>
        <end position="26"/>
    </location>
</feature>
<dbReference type="GO" id="GO:0042597">
    <property type="term" value="C:periplasmic space"/>
    <property type="evidence" value="ECO:0007669"/>
    <property type="project" value="UniProtKB-SubCell"/>
</dbReference>
<keyword evidence="4 10" id="KW-0732">Signal</keyword>
<dbReference type="OrthoDB" id="9805202at2"/>
<feature type="domain" description="Cytochrome c" evidence="11">
    <location>
        <begin position="211"/>
        <end position="374"/>
    </location>
</feature>
<comment type="caution">
    <text evidence="12">The sequence shown here is derived from an EMBL/GenBank/DDBJ whole genome shotgun (WGS) entry which is preliminary data.</text>
</comment>
<dbReference type="GO" id="GO:0009055">
    <property type="term" value="F:electron transfer activity"/>
    <property type="evidence" value="ECO:0007669"/>
    <property type="project" value="InterPro"/>
</dbReference>
<dbReference type="EMBL" id="NFZT01000001">
    <property type="protein sequence ID" value="OWV32014.1"/>
    <property type="molecule type" value="Genomic_DNA"/>
</dbReference>
<dbReference type="InterPro" id="IPR004852">
    <property type="entry name" value="Di-haem_cyt_c_peroxidsae"/>
</dbReference>
<sequence length="394" mass="42292">MRKASILSLAAATGLTALVMSNSGHAETSLDMIEDPPLGLPPVPVPEDNPVTPAKVELGEKLFNDTRLSLTGDISCATCHDAGKAFTDGPLTVSKGINDLEGTRNAPTVVNAAYMELQFWDGREPDLERQSHGPFINAVEMGMADHPAVVQAVRDAGDYDPLFEAAFGVDLDDVTIEHIGKAIASFERTQIAADSPWDRWHFGGEEAAVSDAVKRGFDVFVNDGRCVSCHTVNETYALFTDSRFHNLNVSFEKISGSVATLTDSFRGAPVEAQQLDSLVLADADISELGRFAVTRHMTDVGAFKTPTLRNVAMTAPYMHDGSIATLEEVVTFYNLGGRLNEEDPINSFQSGGIRPLDLTEQQQADLVAFLEALTSPEFVEAAATDGTIDEGGAK</sequence>
<organism evidence="12 13">
    <name type="scientific">Pacificimonas flava</name>
    <dbReference type="NCBI Taxonomy" id="1234595"/>
    <lineage>
        <taxon>Bacteria</taxon>
        <taxon>Pseudomonadati</taxon>
        <taxon>Pseudomonadota</taxon>
        <taxon>Alphaproteobacteria</taxon>
        <taxon>Sphingomonadales</taxon>
        <taxon>Sphingosinicellaceae</taxon>
        <taxon>Pacificimonas</taxon>
    </lineage>
</organism>
<feature type="binding site" description="covalent" evidence="8">
    <location>
        <position position="79"/>
    </location>
    <ligand>
        <name>heme c</name>
        <dbReference type="ChEBI" id="CHEBI:61717"/>
        <label>1</label>
    </ligand>
</feature>
<feature type="binding site" description="covalent" evidence="8">
    <location>
        <position position="76"/>
    </location>
    <ligand>
        <name>heme c</name>
        <dbReference type="ChEBI" id="CHEBI:61717"/>
        <label>1</label>
    </ligand>
</feature>
<protein>
    <submittedName>
        <fullName evidence="12">Cytochrome-c peroxidase</fullName>
    </submittedName>
</protein>
<dbReference type="PROSITE" id="PS51007">
    <property type="entry name" value="CYTC"/>
    <property type="match status" value="2"/>
</dbReference>
<dbReference type="InterPro" id="IPR026259">
    <property type="entry name" value="MauG/Cytc_peroxidase"/>
</dbReference>
<keyword evidence="7 9" id="KW-0408">Iron</keyword>
<keyword evidence="2 8" id="KW-0349">Heme</keyword>
<comment type="subcellular location">
    <subcellularLocation>
        <location evidence="1">Periplasm</location>
    </subcellularLocation>
</comment>
<comment type="cofactor">
    <cofactor evidence="8">
        <name>heme</name>
        <dbReference type="ChEBI" id="CHEBI:30413"/>
    </cofactor>
    <text evidence="8">Binds 2 heme groups.</text>
</comment>
<evidence type="ECO:0000256" key="7">
    <source>
        <dbReference type="ARBA" id="ARBA00023004"/>
    </source>
</evidence>
<evidence type="ECO:0000313" key="13">
    <source>
        <dbReference type="Proteomes" id="UP000198462"/>
    </source>
</evidence>
<feature type="chain" id="PRO_5012600809" evidence="10">
    <location>
        <begin position="27"/>
        <end position="394"/>
    </location>
</feature>
<evidence type="ECO:0000256" key="3">
    <source>
        <dbReference type="ARBA" id="ARBA00022723"/>
    </source>
</evidence>
<keyword evidence="12" id="KW-0575">Peroxidase</keyword>
<dbReference type="Proteomes" id="UP000198462">
    <property type="component" value="Unassembled WGS sequence"/>
</dbReference>
<evidence type="ECO:0000259" key="11">
    <source>
        <dbReference type="PROSITE" id="PS51007"/>
    </source>
</evidence>
<evidence type="ECO:0000256" key="10">
    <source>
        <dbReference type="SAM" id="SignalP"/>
    </source>
</evidence>
<evidence type="ECO:0000256" key="4">
    <source>
        <dbReference type="ARBA" id="ARBA00022729"/>
    </source>
</evidence>
<keyword evidence="3 9" id="KW-0479">Metal-binding</keyword>
<evidence type="ECO:0000313" key="12">
    <source>
        <dbReference type="EMBL" id="OWV32014.1"/>
    </source>
</evidence>
<feature type="binding site" description="axial binding residue" evidence="9">
    <location>
        <position position="80"/>
    </location>
    <ligand>
        <name>heme c</name>
        <dbReference type="ChEBI" id="CHEBI:61717"/>
        <label>1</label>
    </ligand>
    <ligandPart>
        <name>Fe</name>
        <dbReference type="ChEBI" id="CHEBI:18248"/>
    </ligandPart>
</feature>
<evidence type="ECO:0000256" key="5">
    <source>
        <dbReference type="ARBA" id="ARBA00022764"/>
    </source>
</evidence>
<dbReference type="AlphaFoldDB" id="A0A219B1D6"/>
<evidence type="ECO:0000256" key="1">
    <source>
        <dbReference type="ARBA" id="ARBA00004418"/>
    </source>
</evidence>